<dbReference type="EMBL" id="BTSX01000001">
    <property type="protein sequence ID" value="GMS79520.1"/>
    <property type="molecule type" value="Genomic_DNA"/>
</dbReference>
<keyword evidence="2" id="KW-0472">Membrane</keyword>
<feature type="non-terminal residue" evidence="3">
    <location>
        <position position="197"/>
    </location>
</feature>
<dbReference type="AlphaFoldDB" id="A0AAV5S9X6"/>
<evidence type="ECO:0000256" key="1">
    <source>
        <dbReference type="SAM" id="MobiDB-lite"/>
    </source>
</evidence>
<evidence type="ECO:0000256" key="2">
    <source>
        <dbReference type="SAM" id="Phobius"/>
    </source>
</evidence>
<name>A0AAV5S9X6_9BILA</name>
<reference evidence="3" key="1">
    <citation type="submission" date="2023-10" db="EMBL/GenBank/DDBJ databases">
        <title>Genome assembly of Pristionchus species.</title>
        <authorList>
            <person name="Yoshida K."/>
            <person name="Sommer R.J."/>
        </authorList>
    </citation>
    <scope>NUCLEOTIDE SEQUENCE</scope>
    <source>
        <strain evidence="3">RS0144</strain>
    </source>
</reference>
<proteinExistence type="predicted"/>
<dbReference type="Proteomes" id="UP001432027">
    <property type="component" value="Unassembled WGS sequence"/>
</dbReference>
<feature type="non-terminal residue" evidence="3">
    <location>
        <position position="1"/>
    </location>
</feature>
<evidence type="ECO:0000313" key="4">
    <source>
        <dbReference type="Proteomes" id="UP001432027"/>
    </source>
</evidence>
<feature type="compositionally biased region" description="Gly residues" evidence="1">
    <location>
        <begin position="21"/>
        <end position="33"/>
    </location>
</feature>
<evidence type="ECO:0008006" key="5">
    <source>
        <dbReference type="Google" id="ProtNLM"/>
    </source>
</evidence>
<feature type="transmembrane region" description="Helical" evidence="2">
    <location>
        <begin position="137"/>
        <end position="157"/>
    </location>
</feature>
<feature type="region of interest" description="Disordered" evidence="1">
    <location>
        <begin position="16"/>
        <end position="38"/>
    </location>
</feature>
<evidence type="ECO:0000313" key="3">
    <source>
        <dbReference type="EMBL" id="GMS79520.1"/>
    </source>
</evidence>
<protein>
    <recommendedName>
        <fullName evidence="5">Ribosomal protein</fullName>
    </recommendedName>
</protein>
<feature type="transmembrane region" description="Helical" evidence="2">
    <location>
        <begin position="163"/>
        <end position="183"/>
    </location>
</feature>
<gene>
    <name evidence="3" type="ORF">PENTCL1PPCAC_1695</name>
</gene>
<sequence length="197" mass="20781">RPSLYIHYNRLKRTHERGRSLGAGHGGKGGASKGAGLLADGRVDDRSESVKVVQVVLGELLVGGHHERASLHSLSVVGGEGGGLSEEGDGCVSLQSGAHVLRRESGCKFTRSSRLQLGSRGCDLVRARGRGIHRTRLLALVVVGSLLVVLSVVEIVGNGDVGRLGLCPTTVSSLLLATVSTGWRARRKQSRSRVVVR</sequence>
<organism evidence="3 4">
    <name type="scientific">Pristionchus entomophagus</name>
    <dbReference type="NCBI Taxonomy" id="358040"/>
    <lineage>
        <taxon>Eukaryota</taxon>
        <taxon>Metazoa</taxon>
        <taxon>Ecdysozoa</taxon>
        <taxon>Nematoda</taxon>
        <taxon>Chromadorea</taxon>
        <taxon>Rhabditida</taxon>
        <taxon>Rhabditina</taxon>
        <taxon>Diplogasteromorpha</taxon>
        <taxon>Diplogasteroidea</taxon>
        <taxon>Neodiplogasteridae</taxon>
        <taxon>Pristionchus</taxon>
    </lineage>
</organism>
<keyword evidence="2" id="KW-1133">Transmembrane helix</keyword>
<comment type="caution">
    <text evidence="3">The sequence shown here is derived from an EMBL/GenBank/DDBJ whole genome shotgun (WGS) entry which is preliminary data.</text>
</comment>
<accession>A0AAV5S9X6</accession>
<keyword evidence="4" id="KW-1185">Reference proteome</keyword>
<keyword evidence="2" id="KW-0812">Transmembrane</keyword>